<dbReference type="HOGENOM" id="CLU_015092_4_1_1"/>
<dbReference type="GeneID" id="27339987"/>
<feature type="transmembrane region" description="Helical" evidence="2">
    <location>
        <begin position="639"/>
        <end position="661"/>
    </location>
</feature>
<dbReference type="Pfam" id="PF11374">
    <property type="entry name" value="DUF3176"/>
    <property type="match status" value="1"/>
</dbReference>
<evidence type="ECO:0000313" key="3">
    <source>
        <dbReference type="EMBL" id="KIW33987.1"/>
    </source>
</evidence>
<dbReference type="VEuPathDB" id="FungiDB:PV07_00793"/>
<dbReference type="RefSeq" id="XP_016254203.1">
    <property type="nucleotide sequence ID" value="XM_016387275.1"/>
</dbReference>
<feature type="compositionally biased region" description="Basic and acidic residues" evidence="1">
    <location>
        <begin position="24"/>
        <end position="37"/>
    </location>
</feature>
<feature type="region of interest" description="Disordered" evidence="1">
    <location>
        <begin position="693"/>
        <end position="712"/>
    </location>
</feature>
<feature type="region of interest" description="Disordered" evidence="1">
    <location>
        <begin position="1"/>
        <end position="87"/>
    </location>
</feature>
<gene>
    <name evidence="3" type="ORF">PV07_00793</name>
</gene>
<dbReference type="EMBL" id="KN847040">
    <property type="protein sequence ID" value="KIW33987.1"/>
    <property type="molecule type" value="Genomic_DNA"/>
</dbReference>
<feature type="transmembrane region" description="Helical" evidence="2">
    <location>
        <begin position="149"/>
        <end position="174"/>
    </location>
</feature>
<evidence type="ECO:0000256" key="2">
    <source>
        <dbReference type="SAM" id="Phobius"/>
    </source>
</evidence>
<reference evidence="3 4" key="1">
    <citation type="submission" date="2015-01" db="EMBL/GenBank/DDBJ databases">
        <title>The Genome Sequence of Cladophialophora immunda CBS83496.</title>
        <authorList>
            <consortium name="The Broad Institute Genomics Platform"/>
            <person name="Cuomo C."/>
            <person name="de Hoog S."/>
            <person name="Gorbushina A."/>
            <person name="Stielow B."/>
            <person name="Teixiera M."/>
            <person name="Abouelleil A."/>
            <person name="Chapman S.B."/>
            <person name="Priest M."/>
            <person name="Young S.K."/>
            <person name="Wortman J."/>
            <person name="Nusbaum C."/>
            <person name="Birren B."/>
        </authorList>
    </citation>
    <scope>NUCLEOTIDE SEQUENCE [LARGE SCALE GENOMIC DNA]</scope>
    <source>
        <strain evidence="3 4">CBS 83496</strain>
    </source>
</reference>
<dbReference type="InterPro" id="IPR021514">
    <property type="entry name" value="DUF3176"/>
</dbReference>
<protein>
    <submittedName>
        <fullName evidence="3">Uncharacterized protein</fullName>
    </submittedName>
</protein>
<dbReference type="PANTHER" id="PTHR35394">
    <property type="entry name" value="DUF3176 DOMAIN-CONTAINING PROTEIN"/>
    <property type="match status" value="1"/>
</dbReference>
<dbReference type="PANTHER" id="PTHR35394:SF5">
    <property type="entry name" value="DUF3176 DOMAIN-CONTAINING PROTEIN"/>
    <property type="match status" value="1"/>
</dbReference>
<dbReference type="STRING" id="569365.A0A0D2B8N0"/>
<dbReference type="OrthoDB" id="4159708at2759"/>
<keyword evidence="2" id="KW-0812">Transmembrane</keyword>
<accession>A0A0D2B8N0</accession>
<evidence type="ECO:0000256" key="1">
    <source>
        <dbReference type="SAM" id="MobiDB-lite"/>
    </source>
</evidence>
<feature type="transmembrane region" description="Helical" evidence="2">
    <location>
        <begin position="113"/>
        <end position="137"/>
    </location>
</feature>
<keyword evidence="2" id="KW-0472">Membrane</keyword>
<evidence type="ECO:0000313" key="4">
    <source>
        <dbReference type="Proteomes" id="UP000054466"/>
    </source>
</evidence>
<keyword evidence="2" id="KW-1133">Transmembrane helix</keyword>
<sequence>MPSPANYHSLQYPDDNPGEEQSEDRDRALWLVAEREFGNGQNGGSIHRIDCRTPTSVPPSPVSPLSEHGSAMFRPASSEDESRPSSVDIVEKKLQNSAPRRSGWWSRLVSDSWIIELVASFVSFAAIASIIGVLWGYDQKPVPPLMKGITLNAVISFLATISRTAIMLCVGTVISQGKWLWFKKERSLMDLQNIEDASRGPLGSILMLFRFKGGALPYLAAFLTVAALGFDSFVQQLLTTENRTVPVPGNGISINSSTSMTTDIYLAMGYPETLAQLTAAMLANVQQEDQPMDIMAASTVGRHAMKKRSEATTQTLALPLKADCPSGNCVWQPYYTLDICTQCRPTTKELTIKNLSPQSSDLTKIVSAARSGNISGADQQTSSFTWEIIPKFGQTWKVTSNLSAFVDENDMNGNAQGLEVYVSITQKVVWPLNFASSDGLLLDPRGWTKQPFAGINEPVAAIGFAEFDVDDNGVPALNNSLECAMTYCVREYSTSVVQGNLVLDVLSTHYGKVDGDPDAASGLSWSAEVNGTSFTADDFLTYGTGIGTLTGYVLGNSTHSYKGSCLASSNWSCSAPVTSNSGSVEGLSTEAWKGVDLTPNFAAVVEDANTVMSQIVQQYGNVSVIGDNAVLKTFVVVRWAWITLPAAIVLFGVGCLGLTVWETSRMQAPSWKASLLPLLYRYVDVDESSAEGRSNTAAAAGPVTGQPSREPDDGFTCSNLVSEFQAEAEATATRFTRRAPKLQIWQLQSLEIIQKDPKTWWQRLKWG</sequence>
<organism evidence="3 4">
    <name type="scientific">Cladophialophora immunda</name>
    <dbReference type="NCBI Taxonomy" id="569365"/>
    <lineage>
        <taxon>Eukaryota</taxon>
        <taxon>Fungi</taxon>
        <taxon>Dikarya</taxon>
        <taxon>Ascomycota</taxon>
        <taxon>Pezizomycotina</taxon>
        <taxon>Eurotiomycetes</taxon>
        <taxon>Chaetothyriomycetidae</taxon>
        <taxon>Chaetothyriales</taxon>
        <taxon>Herpotrichiellaceae</taxon>
        <taxon>Cladophialophora</taxon>
    </lineage>
</organism>
<dbReference type="AlphaFoldDB" id="A0A0D2B8N0"/>
<name>A0A0D2B8N0_9EURO</name>
<proteinExistence type="predicted"/>
<feature type="transmembrane region" description="Helical" evidence="2">
    <location>
        <begin position="215"/>
        <end position="234"/>
    </location>
</feature>
<dbReference type="Proteomes" id="UP000054466">
    <property type="component" value="Unassembled WGS sequence"/>
</dbReference>
<keyword evidence="4" id="KW-1185">Reference proteome</keyword>